<dbReference type="PANTHER" id="PTHR43760">
    <property type="entry name" value="ENDORIBONUCLEASE-RELATED"/>
    <property type="match status" value="1"/>
</dbReference>
<dbReference type="Gene3D" id="3.30.1330.40">
    <property type="entry name" value="RutC-like"/>
    <property type="match status" value="1"/>
</dbReference>
<reference evidence="1 2" key="1">
    <citation type="submission" date="2020-08" db="EMBL/GenBank/DDBJ databases">
        <title>Genomic Encyclopedia of Type Strains, Phase IV (KMG-IV): sequencing the most valuable type-strain genomes for metagenomic binning, comparative biology and taxonomic classification.</title>
        <authorList>
            <person name="Goeker M."/>
        </authorList>
    </citation>
    <scope>NUCLEOTIDE SEQUENCE [LARGE SCALE GENOMIC DNA]</scope>
    <source>
        <strain evidence="1 2">DSM 17498</strain>
    </source>
</reference>
<dbReference type="AlphaFoldDB" id="A0A840NEM5"/>
<dbReference type="Proteomes" id="UP000521227">
    <property type="component" value="Unassembled WGS sequence"/>
</dbReference>
<comment type="caution">
    <text evidence="1">The sequence shown here is derived from an EMBL/GenBank/DDBJ whole genome shotgun (WGS) entry which is preliminary data.</text>
</comment>
<dbReference type="CDD" id="cd02199">
    <property type="entry name" value="YjgF_YER057c_UK114_like_1"/>
    <property type="match status" value="1"/>
</dbReference>
<dbReference type="EMBL" id="JACHIJ010000011">
    <property type="protein sequence ID" value="MBB5055136.1"/>
    <property type="molecule type" value="Genomic_DNA"/>
</dbReference>
<accession>A0A840NEM5</accession>
<evidence type="ECO:0000313" key="1">
    <source>
        <dbReference type="EMBL" id="MBB5055136.1"/>
    </source>
</evidence>
<dbReference type="RefSeq" id="WP_246395538.1">
    <property type="nucleotide sequence ID" value="NZ_JACHIJ010000011.1"/>
</dbReference>
<dbReference type="SUPFAM" id="SSF55298">
    <property type="entry name" value="YjgF-like"/>
    <property type="match status" value="1"/>
</dbReference>
<dbReference type="InterPro" id="IPR013813">
    <property type="entry name" value="Endoribo_LPSP/chorism_mut-like"/>
</dbReference>
<organism evidence="1 2">
    <name type="scientific">Afipia massiliensis</name>
    <dbReference type="NCBI Taxonomy" id="211460"/>
    <lineage>
        <taxon>Bacteria</taxon>
        <taxon>Pseudomonadati</taxon>
        <taxon>Pseudomonadota</taxon>
        <taxon>Alphaproteobacteria</taxon>
        <taxon>Hyphomicrobiales</taxon>
        <taxon>Nitrobacteraceae</taxon>
        <taxon>Afipia</taxon>
    </lineage>
</organism>
<dbReference type="InterPro" id="IPR035959">
    <property type="entry name" value="RutC-like_sf"/>
</dbReference>
<gene>
    <name evidence="1" type="ORF">HNQ36_005147</name>
</gene>
<dbReference type="PANTHER" id="PTHR43760:SF1">
    <property type="entry name" value="ENDORIBONUCLEASE L-PSP_CHORISMATE MUTASE-LIKE DOMAIN-CONTAINING PROTEIN"/>
    <property type="match status" value="1"/>
</dbReference>
<protein>
    <submittedName>
        <fullName evidence="1">Enamine deaminase RidA (YjgF/YER057c/UK114 family)</fullName>
    </submittedName>
</protein>
<name>A0A840NEM5_9BRAD</name>
<evidence type="ECO:0000313" key="2">
    <source>
        <dbReference type="Proteomes" id="UP000521227"/>
    </source>
</evidence>
<sequence>MSRRMFSAIAVAAPAIIVKVGEAAAQGGGVIDAKLQERNIVLPKPTFVPADVARIPIRWVIVQGDRAYISGHVASDPAGVIGTAEGGPYGKVGKEVSEKEAYDYARRVGLSILADLKRELGTLDRVDRWLRVFGMVNAIDGFAKQPAVVNGFSDLILDVWGPDRGTHARSAVGLAGLPFNAPVEIEAEVLIRA</sequence>
<proteinExistence type="predicted"/>